<dbReference type="EMBL" id="LIYD01000005">
    <property type="protein sequence ID" value="KOS07975.1"/>
    <property type="molecule type" value="Genomic_DNA"/>
</dbReference>
<name>A0A0M8MDK4_9FLAO</name>
<accession>A0A0M8MDK4</accession>
<reference evidence="1 2" key="1">
    <citation type="submission" date="2015-08" db="EMBL/GenBank/DDBJ databases">
        <title>Whole genome sequence of Flavobacterium akiainvivens IK-1T, from decaying Wikstroemia oahuensis, an endemic Hawaiian shrub.</title>
        <authorList>
            <person name="Wan X."/>
            <person name="Hou S."/>
            <person name="Saito J."/>
            <person name="Donachie S."/>
        </authorList>
    </citation>
    <scope>NUCLEOTIDE SEQUENCE [LARGE SCALE GENOMIC DNA]</scope>
    <source>
        <strain evidence="1 2">IK-1</strain>
    </source>
</reference>
<protein>
    <submittedName>
        <fullName evidence="1">Uncharacterized protein</fullName>
    </submittedName>
</protein>
<comment type="caution">
    <text evidence="1">The sequence shown here is derived from an EMBL/GenBank/DDBJ whole genome shotgun (WGS) entry which is preliminary data.</text>
</comment>
<dbReference type="Proteomes" id="UP000037755">
    <property type="component" value="Unassembled WGS sequence"/>
</dbReference>
<dbReference type="AlphaFoldDB" id="A0A0M8MDK4"/>
<organism evidence="1 2">
    <name type="scientific">Flavobacterium akiainvivens</name>
    <dbReference type="NCBI Taxonomy" id="1202724"/>
    <lineage>
        <taxon>Bacteria</taxon>
        <taxon>Pseudomonadati</taxon>
        <taxon>Bacteroidota</taxon>
        <taxon>Flavobacteriia</taxon>
        <taxon>Flavobacteriales</taxon>
        <taxon>Flavobacteriaceae</taxon>
        <taxon>Flavobacterium</taxon>
    </lineage>
</organism>
<dbReference type="STRING" id="1202724.AM493_19400"/>
<sequence length="81" mass="9276">MATISLNNSSLKKYLDLLRSFDLKSRKKILEGLNESVAQDKAPKPNDIESMFGAWEDNRDSDEIISDIKNTRVNSRDIDNF</sequence>
<evidence type="ECO:0000313" key="1">
    <source>
        <dbReference type="EMBL" id="KOS07975.1"/>
    </source>
</evidence>
<proteinExistence type="predicted"/>
<gene>
    <name evidence="1" type="ORF">AM493_19400</name>
</gene>
<evidence type="ECO:0000313" key="2">
    <source>
        <dbReference type="Proteomes" id="UP000037755"/>
    </source>
</evidence>
<dbReference type="OrthoDB" id="1376248at2"/>
<dbReference type="PATRIC" id="fig|1202724.3.peg.4018"/>
<keyword evidence="2" id="KW-1185">Reference proteome</keyword>
<dbReference type="RefSeq" id="WP_054409697.1">
    <property type="nucleotide sequence ID" value="NZ_FOYA01000010.1"/>
</dbReference>